<feature type="domain" description="Reverse transcriptase" evidence="1">
    <location>
        <begin position="466"/>
        <end position="735"/>
    </location>
</feature>
<dbReference type="GO" id="GO:0042575">
    <property type="term" value="C:DNA polymerase complex"/>
    <property type="evidence" value="ECO:0007669"/>
    <property type="project" value="UniProtKB-ARBA"/>
</dbReference>
<dbReference type="InterPro" id="IPR005135">
    <property type="entry name" value="Endo/exonuclease/phosphatase"/>
</dbReference>
<sequence>MVQEPYIGRIGQMKNYTGTRIAQSDRSQTTENVIKAAIVLFDDTIDMAPCPGLTTENIAVAKLKTGAWELGVVSVYMEGDKPLEPYLERIGTAVVGLGTRHVILGGDLNAWNTWWGSRETNNRGIEVAAKLDELELHILNKGTEPTFDVTRGGKNYSSCVDVTTCSTSLLGRIDNWRLSDEITNSDHRAILFEINLEKAIGTDIKRITRIYNTKKANWGEFRGKLLQIWKDIRLNKAAIEKVQNTQELEITIDKYTNSITEACENNIPKLKNKKRMGLPWWTDELTQRKKEVSRLRRRISYAAPVRREWVVGQYIKAKEEYQQEIKTAQTTSWKEFCSKQERETVWEGIYRVISRTMLRQEDTPLTIDGRTLEGEESARILADTFYPEDRNEDDDAEHREIRQMAETVNEGASDGSCDPPFTADELLWAVSSFSPKKAPGIDGFTADICGAAIALDSALFLALVNKCFSLAHFPIKWKRATVVVLRKPGKETYTHPKSYRPIGLLPVLGKIFEKMVVRRIKWHIVPNISRNQYGFMPQRSTEDSLYDMMQFIRAKLKDKKLILLISLDIEGAFDNAWWPAIRCGLAKTGCPVNLRRLIDNYLKDRTVCVRYAGAEWVKKTTKGCVQGSIGGPIFWNILLDPLLKELSAKESHCQAFADDVVLMFSGDMAKQVQEQANKTLAYVQKWGVRNKLNFAPHKTKAMIITKKLKYDTPLLEMSGKTIGLSREIKILGLTVDDGLTFNTHVKNVCCKVQNLYRQLSRAAKIHWGLNPEIVRTIYVAVVEPTVMYAASAWVPATNKQKVKKRFDLVQRGFVQKIIKSYRTVSLHSALLLAGLLPLDIRIQEAASLYAIKKDFSRRIVGDREVESKINFSETPHPADQVGLNFECLVDGAQIDQKDNKALKIYTDGSKIEGKVGAALSIWNDAAETCTRKLKLENFCTVYQAELLAILEATSYALKSCAPNCNIYSDSRSALSTIAQDVSLHPLAVEARNNILKINRQGKTLNLCWIKAHAGLEGNERADELAKDAATKIKRKADYEKCPVSYVKRQIRLESLDEWNRRYTEGETASTTKIFFPDAVKAYHIIKKIDMDPMTVQIMTGHGGFSEYLHRFKCKESPACACDPTKNENIIHVITECPIYASEKCDIEIALNVKISKENVHDIIENKHTRDKFLKYCKKIARKIVNRNK</sequence>
<comment type="caution">
    <text evidence="3">The sequence shown here is derived from an EMBL/GenBank/DDBJ whole genome shotgun (WGS) entry which is preliminary data.</text>
</comment>
<dbReference type="InterPro" id="IPR036397">
    <property type="entry name" value="RNaseH_sf"/>
</dbReference>
<organism evidence="3 4">
    <name type="scientific">Parnassius mnemosyne</name>
    <name type="common">clouded apollo</name>
    <dbReference type="NCBI Taxonomy" id="213953"/>
    <lineage>
        <taxon>Eukaryota</taxon>
        <taxon>Metazoa</taxon>
        <taxon>Ecdysozoa</taxon>
        <taxon>Arthropoda</taxon>
        <taxon>Hexapoda</taxon>
        <taxon>Insecta</taxon>
        <taxon>Pterygota</taxon>
        <taxon>Neoptera</taxon>
        <taxon>Endopterygota</taxon>
        <taxon>Lepidoptera</taxon>
        <taxon>Glossata</taxon>
        <taxon>Ditrysia</taxon>
        <taxon>Papilionoidea</taxon>
        <taxon>Papilionidae</taxon>
        <taxon>Parnassiinae</taxon>
        <taxon>Parnassini</taxon>
        <taxon>Parnassius</taxon>
        <taxon>Driopa</taxon>
    </lineage>
</organism>
<dbReference type="Gene3D" id="3.60.10.10">
    <property type="entry name" value="Endonuclease/exonuclease/phosphatase"/>
    <property type="match status" value="1"/>
</dbReference>
<dbReference type="EMBL" id="CAVLGL010000046">
    <property type="protein sequence ID" value="CAK1582424.1"/>
    <property type="molecule type" value="Genomic_DNA"/>
</dbReference>
<reference evidence="3 4" key="1">
    <citation type="submission" date="2023-11" db="EMBL/GenBank/DDBJ databases">
        <authorList>
            <person name="Hedman E."/>
            <person name="Englund M."/>
            <person name="Stromberg M."/>
            <person name="Nyberg Akerstrom W."/>
            <person name="Nylinder S."/>
            <person name="Jareborg N."/>
            <person name="Kallberg Y."/>
            <person name="Kronander E."/>
        </authorList>
    </citation>
    <scope>NUCLEOTIDE SEQUENCE [LARGE SCALE GENOMIC DNA]</scope>
</reference>
<accession>A0AAV1KJC1</accession>
<dbReference type="InterPro" id="IPR036691">
    <property type="entry name" value="Endo/exonu/phosph_ase_sf"/>
</dbReference>
<evidence type="ECO:0008006" key="5">
    <source>
        <dbReference type="Google" id="ProtNLM"/>
    </source>
</evidence>
<dbReference type="Gene3D" id="3.30.420.10">
    <property type="entry name" value="Ribonuclease H-like superfamily/Ribonuclease H"/>
    <property type="match status" value="1"/>
</dbReference>
<dbReference type="GO" id="GO:0003676">
    <property type="term" value="F:nucleic acid binding"/>
    <property type="evidence" value="ECO:0007669"/>
    <property type="project" value="InterPro"/>
</dbReference>
<dbReference type="Pfam" id="PF14529">
    <property type="entry name" value="Exo_endo_phos_2"/>
    <property type="match status" value="1"/>
</dbReference>
<name>A0AAV1KJC1_9NEOP</name>
<dbReference type="CDD" id="cd09276">
    <property type="entry name" value="Rnase_HI_RT_non_LTR"/>
    <property type="match status" value="1"/>
</dbReference>
<dbReference type="GO" id="GO:0071897">
    <property type="term" value="P:DNA biosynthetic process"/>
    <property type="evidence" value="ECO:0007669"/>
    <property type="project" value="UniProtKB-ARBA"/>
</dbReference>
<dbReference type="InterPro" id="IPR002156">
    <property type="entry name" value="RNaseH_domain"/>
</dbReference>
<dbReference type="SUPFAM" id="SSF56672">
    <property type="entry name" value="DNA/RNA polymerases"/>
    <property type="match status" value="1"/>
</dbReference>
<dbReference type="AlphaFoldDB" id="A0AAV1KJC1"/>
<evidence type="ECO:0000313" key="4">
    <source>
        <dbReference type="Proteomes" id="UP001314205"/>
    </source>
</evidence>
<dbReference type="InterPro" id="IPR012337">
    <property type="entry name" value="RNaseH-like_sf"/>
</dbReference>
<dbReference type="CDD" id="cd09077">
    <property type="entry name" value="R1-I-EN"/>
    <property type="match status" value="1"/>
</dbReference>
<dbReference type="InterPro" id="IPR043502">
    <property type="entry name" value="DNA/RNA_pol_sf"/>
</dbReference>
<dbReference type="CDD" id="cd01650">
    <property type="entry name" value="RT_nLTR_like"/>
    <property type="match status" value="1"/>
</dbReference>
<dbReference type="Pfam" id="PF00075">
    <property type="entry name" value="RNase_H"/>
    <property type="match status" value="1"/>
</dbReference>
<dbReference type="SUPFAM" id="SSF56219">
    <property type="entry name" value="DNase I-like"/>
    <property type="match status" value="1"/>
</dbReference>
<evidence type="ECO:0000313" key="3">
    <source>
        <dbReference type="EMBL" id="CAK1582424.1"/>
    </source>
</evidence>
<dbReference type="SUPFAM" id="SSF53098">
    <property type="entry name" value="Ribonuclease H-like"/>
    <property type="match status" value="1"/>
</dbReference>
<feature type="domain" description="RNase H type-1" evidence="2">
    <location>
        <begin position="898"/>
        <end position="1030"/>
    </location>
</feature>
<dbReference type="PANTHER" id="PTHR19446">
    <property type="entry name" value="REVERSE TRANSCRIPTASES"/>
    <property type="match status" value="1"/>
</dbReference>
<dbReference type="InterPro" id="IPR000477">
    <property type="entry name" value="RT_dom"/>
</dbReference>
<evidence type="ECO:0000259" key="2">
    <source>
        <dbReference type="PROSITE" id="PS50879"/>
    </source>
</evidence>
<keyword evidence="4" id="KW-1185">Reference proteome</keyword>
<protein>
    <recommendedName>
        <fullName evidence="5">Retrovirus-related Pol polyprotein from type-1 retrotransposable element R1</fullName>
    </recommendedName>
</protein>
<gene>
    <name evidence="3" type="ORF">PARMNEM_LOCUS3952</name>
</gene>
<proteinExistence type="predicted"/>
<dbReference type="PROSITE" id="PS50878">
    <property type="entry name" value="RT_POL"/>
    <property type="match status" value="1"/>
</dbReference>
<dbReference type="PROSITE" id="PS50879">
    <property type="entry name" value="RNASE_H_1"/>
    <property type="match status" value="1"/>
</dbReference>
<dbReference type="Pfam" id="PF00078">
    <property type="entry name" value="RVT_1"/>
    <property type="match status" value="1"/>
</dbReference>
<dbReference type="GO" id="GO:0004523">
    <property type="term" value="F:RNA-DNA hybrid ribonuclease activity"/>
    <property type="evidence" value="ECO:0007669"/>
    <property type="project" value="InterPro"/>
</dbReference>
<dbReference type="Proteomes" id="UP001314205">
    <property type="component" value="Unassembled WGS sequence"/>
</dbReference>
<evidence type="ECO:0000259" key="1">
    <source>
        <dbReference type="PROSITE" id="PS50878"/>
    </source>
</evidence>